<feature type="region of interest" description="Disordered" evidence="1">
    <location>
        <begin position="124"/>
        <end position="143"/>
    </location>
</feature>
<organism evidence="2">
    <name type="scientific">freshwater metagenome</name>
    <dbReference type="NCBI Taxonomy" id="449393"/>
    <lineage>
        <taxon>unclassified sequences</taxon>
        <taxon>metagenomes</taxon>
        <taxon>ecological metagenomes</taxon>
    </lineage>
</organism>
<proteinExistence type="predicted"/>
<sequence length="165" mass="18336">MGCEAGANAIGEARSGIRLVDDDRNTPAAGSEIGRERGIPSETDHDLRAELVEETARVTHRMPGAWTDPQQVKRGPTRHWRRPDGRQVIAALRHERALKTALSPDDEDGGRWVDATEGVAKVERRLNVPRRSPSGEHDAQGLRHQRRRFVCAVDFRRSAIRAPGS</sequence>
<name>A0A6J7R7S0_9ZZZZ</name>
<dbReference type="EMBL" id="CAFBPD010000313">
    <property type="protein sequence ID" value="CAB5024767.1"/>
    <property type="molecule type" value="Genomic_DNA"/>
</dbReference>
<protein>
    <submittedName>
        <fullName evidence="2">Unannotated protein</fullName>
    </submittedName>
</protein>
<evidence type="ECO:0000256" key="1">
    <source>
        <dbReference type="SAM" id="MobiDB-lite"/>
    </source>
</evidence>
<feature type="region of interest" description="Disordered" evidence="1">
    <location>
        <begin position="58"/>
        <end position="82"/>
    </location>
</feature>
<gene>
    <name evidence="2" type="ORF">UFOPK4061_01605</name>
</gene>
<accession>A0A6J7R7S0</accession>
<feature type="compositionally biased region" description="Basic and acidic residues" evidence="1">
    <location>
        <begin position="33"/>
        <end position="45"/>
    </location>
</feature>
<feature type="region of interest" description="Disordered" evidence="1">
    <location>
        <begin position="1"/>
        <end position="45"/>
    </location>
</feature>
<evidence type="ECO:0000313" key="2">
    <source>
        <dbReference type="EMBL" id="CAB5024767.1"/>
    </source>
</evidence>
<reference evidence="2" key="1">
    <citation type="submission" date="2020-05" db="EMBL/GenBank/DDBJ databases">
        <authorList>
            <person name="Chiriac C."/>
            <person name="Salcher M."/>
            <person name="Ghai R."/>
            <person name="Kavagutti S V."/>
        </authorList>
    </citation>
    <scope>NUCLEOTIDE SEQUENCE</scope>
</reference>
<dbReference type="AlphaFoldDB" id="A0A6J7R7S0"/>